<accession>A0A0B6YUW2</accession>
<dbReference type="EMBL" id="HACG01012410">
    <property type="protein sequence ID" value="CEK59275.1"/>
    <property type="molecule type" value="Transcribed_RNA"/>
</dbReference>
<gene>
    <name evidence="10" type="primary">ORF35754</name>
</gene>
<dbReference type="CDD" id="cd19492">
    <property type="entry name" value="Rad51C"/>
    <property type="match status" value="1"/>
</dbReference>
<evidence type="ECO:0000313" key="10">
    <source>
        <dbReference type="EMBL" id="CEK59275.1"/>
    </source>
</evidence>
<evidence type="ECO:0000259" key="9">
    <source>
        <dbReference type="PROSITE" id="PS50162"/>
    </source>
</evidence>
<keyword evidence="4" id="KW-0067">ATP-binding</keyword>
<dbReference type="GO" id="GO:0007131">
    <property type="term" value="P:reciprocal meiotic recombination"/>
    <property type="evidence" value="ECO:0007669"/>
    <property type="project" value="TreeGrafter"/>
</dbReference>
<dbReference type="PANTHER" id="PTHR46239">
    <property type="entry name" value="DNA REPAIR PROTEIN RAD51 HOMOLOG 3 RAD51C"/>
    <property type="match status" value="1"/>
</dbReference>
<dbReference type="GO" id="GO:0000400">
    <property type="term" value="F:four-way junction DNA binding"/>
    <property type="evidence" value="ECO:0007669"/>
    <property type="project" value="TreeGrafter"/>
</dbReference>
<dbReference type="Pfam" id="PF08423">
    <property type="entry name" value="Rad51"/>
    <property type="match status" value="1"/>
</dbReference>
<dbReference type="GO" id="GO:0033065">
    <property type="term" value="C:Rad51C-XRCC3 complex"/>
    <property type="evidence" value="ECO:0007669"/>
    <property type="project" value="TreeGrafter"/>
</dbReference>
<dbReference type="SUPFAM" id="SSF52540">
    <property type="entry name" value="P-loop containing nucleoside triphosphate hydrolases"/>
    <property type="match status" value="1"/>
</dbReference>
<evidence type="ECO:0000256" key="3">
    <source>
        <dbReference type="ARBA" id="ARBA00022763"/>
    </source>
</evidence>
<dbReference type="InterPro" id="IPR027417">
    <property type="entry name" value="P-loop_NTPase"/>
</dbReference>
<evidence type="ECO:0000256" key="7">
    <source>
        <dbReference type="ARBA" id="ARBA00040674"/>
    </source>
</evidence>
<dbReference type="GO" id="GO:0008821">
    <property type="term" value="F:crossover junction DNA endonuclease activity"/>
    <property type="evidence" value="ECO:0007669"/>
    <property type="project" value="TreeGrafter"/>
</dbReference>
<keyword evidence="2" id="KW-0547">Nucleotide-binding</keyword>
<name>A0A0B6YUW2_9EUPU</name>
<dbReference type="GO" id="GO:0005524">
    <property type="term" value="F:ATP binding"/>
    <property type="evidence" value="ECO:0007669"/>
    <property type="project" value="UniProtKB-KW"/>
</dbReference>
<sequence length="369" mass="40342">MMSGSGRELKTFPLKPTVLPKLICAGFNCVGDLIAIKPSELSTEANITPAEALDVLKTLFEDINAHVRKQVTPVSKSAFDLLQEEQDLRPIVTLSESLDDLMGGGVPLCKITEFCGAPGVGKTQMCMQLAVNTHIPECLGGLGGEVVYIDTEGSFIIERMIDIAEAAVQHSQVIAQQEGVGSTLMNNLTVDKILAGTHYYRCQDHIELVAVVHLLPKLLKQHNQVRLVIVDSIACPFRQNFEDMSVRNRLLTTLAQNLIKIATQFKVAVVLTNQMTTKIMSDIGTSHLIPALGESWGHASTIRIILFWEENKRKALLFKSPSRPEACCSFQVTMGGIRDVLQPDILPHNDTSSREQAAGGSSELISSNR</sequence>
<dbReference type="GO" id="GO:0140664">
    <property type="term" value="F:ATP-dependent DNA damage sensor activity"/>
    <property type="evidence" value="ECO:0007669"/>
    <property type="project" value="InterPro"/>
</dbReference>
<keyword evidence="6" id="KW-0539">Nucleus</keyword>
<keyword evidence="5" id="KW-0234">DNA repair</keyword>
<dbReference type="Gene3D" id="3.40.50.300">
    <property type="entry name" value="P-loop containing nucleotide triphosphate hydrolases"/>
    <property type="match status" value="1"/>
</dbReference>
<dbReference type="GO" id="GO:0033063">
    <property type="term" value="C:Rad51B-Rad51C-Rad51D-XRCC2 complex"/>
    <property type="evidence" value="ECO:0007669"/>
    <property type="project" value="TreeGrafter"/>
</dbReference>
<dbReference type="InterPro" id="IPR052093">
    <property type="entry name" value="HR_Repair_Mediator"/>
</dbReference>
<dbReference type="InterPro" id="IPR020588">
    <property type="entry name" value="RecA_ATP-bd"/>
</dbReference>
<feature type="region of interest" description="Disordered" evidence="8">
    <location>
        <begin position="345"/>
        <end position="369"/>
    </location>
</feature>
<evidence type="ECO:0000256" key="5">
    <source>
        <dbReference type="ARBA" id="ARBA00023204"/>
    </source>
</evidence>
<evidence type="ECO:0000256" key="6">
    <source>
        <dbReference type="ARBA" id="ARBA00023242"/>
    </source>
</evidence>
<evidence type="ECO:0000256" key="1">
    <source>
        <dbReference type="ARBA" id="ARBA00004123"/>
    </source>
</evidence>
<dbReference type="FunFam" id="3.40.50.300:FF:002382">
    <property type="entry name" value="DNA repair protein RAD51C, putative"/>
    <property type="match status" value="1"/>
</dbReference>
<feature type="domain" description="RecA family profile 1" evidence="9">
    <location>
        <begin position="87"/>
        <end position="275"/>
    </location>
</feature>
<reference evidence="10" key="1">
    <citation type="submission" date="2014-12" db="EMBL/GenBank/DDBJ databases">
        <title>Insight into the proteome of Arion vulgaris.</title>
        <authorList>
            <person name="Aradska J."/>
            <person name="Bulat T."/>
            <person name="Smidak R."/>
            <person name="Sarate P."/>
            <person name="Gangsoo J."/>
            <person name="Sialana F."/>
            <person name="Bilban M."/>
            <person name="Lubec G."/>
        </authorList>
    </citation>
    <scope>NUCLEOTIDE SEQUENCE</scope>
    <source>
        <tissue evidence="10">Skin</tissue>
    </source>
</reference>
<evidence type="ECO:0000256" key="4">
    <source>
        <dbReference type="ARBA" id="ARBA00022840"/>
    </source>
</evidence>
<dbReference type="GO" id="GO:0005657">
    <property type="term" value="C:replication fork"/>
    <property type="evidence" value="ECO:0007669"/>
    <property type="project" value="TreeGrafter"/>
</dbReference>
<dbReference type="AlphaFoldDB" id="A0A0B6YUW2"/>
<dbReference type="InterPro" id="IPR016467">
    <property type="entry name" value="DNA_recomb/repair_RecA-like"/>
</dbReference>
<evidence type="ECO:0000256" key="8">
    <source>
        <dbReference type="SAM" id="MobiDB-lite"/>
    </source>
</evidence>
<keyword evidence="3" id="KW-0227">DNA damage</keyword>
<dbReference type="PROSITE" id="PS50162">
    <property type="entry name" value="RECA_2"/>
    <property type="match status" value="1"/>
</dbReference>
<dbReference type="GO" id="GO:0000707">
    <property type="term" value="P:meiotic DNA recombinase assembly"/>
    <property type="evidence" value="ECO:0007669"/>
    <property type="project" value="TreeGrafter"/>
</dbReference>
<comment type="subcellular location">
    <subcellularLocation>
        <location evidence="1">Nucleus</location>
    </subcellularLocation>
</comment>
<proteinExistence type="predicted"/>
<organism evidence="10">
    <name type="scientific">Arion vulgaris</name>
    <dbReference type="NCBI Taxonomy" id="1028688"/>
    <lineage>
        <taxon>Eukaryota</taxon>
        <taxon>Metazoa</taxon>
        <taxon>Spiralia</taxon>
        <taxon>Lophotrochozoa</taxon>
        <taxon>Mollusca</taxon>
        <taxon>Gastropoda</taxon>
        <taxon>Heterobranchia</taxon>
        <taxon>Euthyneura</taxon>
        <taxon>Panpulmonata</taxon>
        <taxon>Eupulmonata</taxon>
        <taxon>Stylommatophora</taxon>
        <taxon>Helicina</taxon>
        <taxon>Arionoidea</taxon>
        <taxon>Arionidae</taxon>
        <taxon>Arion</taxon>
    </lineage>
</organism>
<dbReference type="PANTHER" id="PTHR46239:SF1">
    <property type="entry name" value="DNA REPAIR PROTEIN RAD51 HOMOLOG 3"/>
    <property type="match status" value="1"/>
</dbReference>
<protein>
    <recommendedName>
        <fullName evidence="7">DNA repair protein RAD51 homolog 3</fullName>
    </recommendedName>
</protein>
<evidence type="ECO:0000256" key="2">
    <source>
        <dbReference type="ARBA" id="ARBA00022741"/>
    </source>
</evidence>
<dbReference type="PIRSF" id="PIRSF005856">
    <property type="entry name" value="Rad51"/>
    <property type="match status" value="1"/>
</dbReference>
<dbReference type="InterPro" id="IPR013632">
    <property type="entry name" value="Rad51_C"/>
</dbReference>